<dbReference type="OrthoDB" id="4159838at2759"/>
<reference evidence="3 5" key="2">
    <citation type="submission" date="2023-09" db="EMBL/GenBank/DDBJ databases">
        <title>Complete-Gapless Cercospora beticola genome.</title>
        <authorList>
            <person name="Wyatt N.A."/>
            <person name="Spanner R.E."/>
            <person name="Bolton M.D."/>
        </authorList>
    </citation>
    <scope>NUCLEOTIDE SEQUENCE [LARGE SCALE GENOMIC DNA]</scope>
    <source>
        <strain evidence="3">Cb09-40</strain>
    </source>
</reference>
<dbReference type="EMBL" id="LKMD01000100">
    <property type="protein sequence ID" value="PIB02647.1"/>
    <property type="molecule type" value="Genomic_DNA"/>
</dbReference>
<feature type="region of interest" description="Disordered" evidence="1">
    <location>
        <begin position="1"/>
        <end position="24"/>
    </location>
</feature>
<dbReference type="EMBL" id="CP134184">
    <property type="protein sequence ID" value="WPA97515.1"/>
    <property type="molecule type" value="Genomic_DNA"/>
</dbReference>
<evidence type="ECO:0000313" key="5">
    <source>
        <dbReference type="Proteomes" id="UP001302367"/>
    </source>
</evidence>
<reference evidence="2 4" key="1">
    <citation type="submission" date="2015-10" db="EMBL/GenBank/DDBJ databases">
        <title>The cercosporin biosynthetic gene cluster was horizontally transferred to several fungal lineages and shown to be expanded in Cercospora beticola based on microsynteny with recipient genomes.</title>
        <authorList>
            <person name="De Jonge R."/>
            <person name="Ebert M.K."/>
            <person name="Suttle J.C."/>
            <person name="Jurick Ii W.M."/>
            <person name="Secor G.A."/>
            <person name="Thomma B.P."/>
            <person name="Van De Peer Y."/>
            <person name="Bolton M.D."/>
        </authorList>
    </citation>
    <scope>NUCLEOTIDE SEQUENCE [LARGE SCALE GENOMIC DNA]</scope>
    <source>
        <strain evidence="2 4">09-40</strain>
    </source>
</reference>
<protein>
    <submittedName>
        <fullName evidence="2">Uncharacterized protein</fullName>
    </submittedName>
</protein>
<proteinExistence type="predicted"/>
<sequence length="705" mass="79911">MSRPEEHSFEERKRKRPSQENSFEEEIAWTTARCNRLLRTINSRIEAIRQLLRPDIRAPEPARKPHTKSRKQKPESFTDPAWLPTGAKKPRTRTYAGSRKAKVSRPVRGTEANGNGRGHRISLPSPFLKRVQNFDGNRIPSSPLQADIPDQTRQRKSFRLPVKIDDPVEKAEAALRTAFQSFLSITRAPEPVPRQGAGSLLQTCLRKVPEYIESQDEAAGEDTRSATLEEVWSFFDELLEIKGSSWQGLREVVRSQGLNAIRWAIFDGVLSDDCVEHLVNDCTRQGAHAEVEALLDDFYQRSEVVTPIKISLVCGMGHTKSMRFRIWGRYIEQVPGRALALMIAHPGLWNTILHSIVEGAQDDALKFLQVCTENHAWSLSISHSHDAKSDHMMKNLDEVATKLLVIAISSLELNGKEHGQLLRDDMYRLAVSLILRGDARTVRLGTSFILGSIVLTAISHGLQHGTGDHALLKLYDHPTRDFTHKRKLVRREQEFAALVAADLVSLQVNEGLNVVDAVLLHIRKYSEQHPHTATTAVLRQIAMELLTGLRIENENVDNDLDHSMYTYMTRERRQPDSLQTPRAKSPRFGWDGNLCDWVWRTPFTQQEEECVVQSPGLEALLCRGKENLEPETPDVLAKSVVKVDRPRVAFVPIDQPDRSPLSSRSRTGSPQVIVARPVKRRKSGRLERKRSEVMQEDWSEDELAV</sequence>
<keyword evidence="5" id="KW-1185">Reference proteome</keyword>
<feature type="compositionally biased region" description="Polar residues" evidence="1">
    <location>
        <begin position="660"/>
        <end position="670"/>
    </location>
</feature>
<feature type="compositionally biased region" description="Basic and acidic residues" evidence="1">
    <location>
        <begin position="1"/>
        <end position="12"/>
    </location>
</feature>
<dbReference type="AlphaFoldDB" id="A0A2G5ICT2"/>
<accession>A0A2G5ICT2</accession>
<dbReference type="Proteomes" id="UP000230605">
    <property type="component" value="Chromosome 1"/>
</dbReference>
<name>A0A2G5ICT2_CERBT</name>
<gene>
    <name evidence="2" type="ORF">CB0940_02045</name>
    <name evidence="3" type="ORF">RHO25_002125</name>
</gene>
<feature type="compositionally biased region" description="Acidic residues" evidence="1">
    <location>
        <begin position="694"/>
        <end position="705"/>
    </location>
</feature>
<feature type="region of interest" description="Disordered" evidence="1">
    <location>
        <begin position="653"/>
        <end position="705"/>
    </location>
</feature>
<evidence type="ECO:0000313" key="4">
    <source>
        <dbReference type="Proteomes" id="UP000230605"/>
    </source>
</evidence>
<evidence type="ECO:0000256" key="1">
    <source>
        <dbReference type="SAM" id="MobiDB-lite"/>
    </source>
</evidence>
<organism evidence="2 4">
    <name type="scientific">Cercospora beticola</name>
    <name type="common">Sugarbeet leaf spot fungus</name>
    <dbReference type="NCBI Taxonomy" id="122368"/>
    <lineage>
        <taxon>Eukaryota</taxon>
        <taxon>Fungi</taxon>
        <taxon>Dikarya</taxon>
        <taxon>Ascomycota</taxon>
        <taxon>Pezizomycotina</taxon>
        <taxon>Dothideomycetes</taxon>
        <taxon>Dothideomycetidae</taxon>
        <taxon>Mycosphaerellales</taxon>
        <taxon>Mycosphaerellaceae</taxon>
        <taxon>Cercospora</taxon>
    </lineage>
</organism>
<feature type="region of interest" description="Disordered" evidence="1">
    <location>
        <begin position="56"/>
        <end position="123"/>
    </location>
</feature>
<evidence type="ECO:0000313" key="2">
    <source>
        <dbReference type="EMBL" id="PIB02647.1"/>
    </source>
</evidence>
<feature type="compositionally biased region" description="Basic and acidic residues" evidence="1">
    <location>
        <begin position="684"/>
        <end position="693"/>
    </location>
</feature>
<dbReference type="Proteomes" id="UP001302367">
    <property type="component" value="Chromosome 1"/>
</dbReference>
<evidence type="ECO:0000313" key="3">
    <source>
        <dbReference type="EMBL" id="WPA97515.1"/>
    </source>
</evidence>